<evidence type="ECO:0000313" key="3">
    <source>
        <dbReference type="EMBL" id="KPJ16385.1"/>
    </source>
</evidence>
<sequence>MSRMNRLGKKNALQQRKEKLLEELKLCDKQIKKAKQNETNNNLKYDDSSDSDTELTLRMDKSKSLPSLVRKKSALQTRCNATAELTGLEVLESTVNILTESPEINGEPQITEEGVWHEVIAECKVDLIPFTISFYVHQPVLKSYAASHRSRRTTLARLAEMYGDDLFMTPLSEGGYQLQCANVLELSWTLESKPSTVAYFRHRMKLSLEYMDEPSLKIITQANKEMSNPSVDTEERTSLLSKIISTCLKAQGDGSESEASRVQKRPNDAMDIPVAKKKKENEVMGPPKALPKKTKVKGKENDEIRLNSNKEINKPKKSVSEEIKANEGKESNKNANLQEKAKNNVKVKDGKNIKNPTKDSNKESNKKTNDSNSHNKMNKNSLKPDLSVKNTKTNKAQETNKMNAPNKENIVKSKDKENNDKINEKGKKVPNKKENVASTKIKENKNTQDNKQNFTNSNEKIFPQKKRINLIPNLKTKNHPNTKTGNIGTYDSKIKPINKRFSGNINKGKINLQKTKIPMKINEKNNPFRMSPRTNEKNLTSTSINSIQKGIGVKTSNNIARLVKRQSGNKQ</sequence>
<dbReference type="EMBL" id="KQ460240">
    <property type="protein sequence ID" value="KPJ16385.1"/>
    <property type="molecule type" value="Genomic_DNA"/>
</dbReference>
<evidence type="ECO:0000313" key="4">
    <source>
        <dbReference type="Proteomes" id="UP000053240"/>
    </source>
</evidence>
<keyword evidence="1" id="KW-0175">Coiled coil</keyword>
<organism evidence="3 4">
    <name type="scientific">Papilio machaon</name>
    <name type="common">Old World swallowtail butterfly</name>
    <dbReference type="NCBI Taxonomy" id="76193"/>
    <lineage>
        <taxon>Eukaryota</taxon>
        <taxon>Metazoa</taxon>
        <taxon>Ecdysozoa</taxon>
        <taxon>Arthropoda</taxon>
        <taxon>Hexapoda</taxon>
        <taxon>Insecta</taxon>
        <taxon>Pterygota</taxon>
        <taxon>Neoptera</taxon>
        <taxon>Endopterygota</taxon>
        <taxon>Lepidoptera</taxon>
        <taxon>Glossata</taxon>
        <taxon>Ditrysia</taxon>
        <taxon>Papilionoidea</taxon>
        <taxon>Papilionidae</taxon>
        <taxon>Papilioninae</taxon>
        <taxon>Papilio</taxon>
    </lineage>
</organism>
<evidence type="ECO:0000256" key="1">
    <source>
        <dbReference type="SAM" id="Coils"/>
    </source>
</evidence>
<accession>A0A0N1IFL1</accession>
<feature type="compositionally biased region" description="Basic and acidic residues" evidence="2">
    <location>
        <begin position="409"/>
        <end position="448"/>
    </location>
</feature>
<protein>
    <submittedName>
        <fullName evidence="3">Uncharacterized protein</fullName>
    </submittedName>
</protein>
<name>A0A0N1IFL1_PAPMA</name>
<feature type="compositionally biased region" description="Basic and acidic residues" evidence="2">
    <location>
        <begin position="339"/>
        <end position="369"/>
    </location>
</feature>
<dbReference type="Proteomes" id="UP000053240">
    <property type="component" value="Unassembled WGS sequence"/>
</dbReference>
<feature type="compositionally biased region" description="Basic and acidic residues" evidence="2">
    <location>
        <begin position="311"/>
        <end position="332"/>
    </location>
</feature>
<feature type="coiled-coil region" evidence="1">
    <location>
        <begin position="10"/>
        <end position="37"/>
    </location>
</feature>
<dbReference type="InParanoid" id="A0A0N1IFL1"/>
<proteinExistence type="predicted"/>
<reference evidence="3 4" key="1">
    <citation type="journal article" date="2015" name="Nat. Commun.">
        <title>Outbred genome sequencing and CRISPR/Cas9 gene editing in butterflies.</title>
        <authorList>
            <person name="Li X."/>
            <person name="Fan D."/>
            <person name="Zhang W."/>
            <person name="Liu G."/>
            <person name="Zhang L."/>
            <person name="Zhao L."/>
            <person name="Fang X."/>
            <person name="Chen L."/>
            <person name="Dong Y."/>
            <person name="Chen Y."/>
            <person name="Ding Y."/>
            <person name="Zhao R."/>
            <person name="Feng M."/>
            <person name="Zhu Y."/>
            <person name="Feng Y."/>
            <person name="Jiang X."/>
            <person name="Zhu D."/>
            <person name="Xiang H."/>
            <person name="Feng X."/>
            <person name="Li S."/>
            <person name="Wang J."/>
            <person name="Zhang G."/>
            <person name="Kronforst M.R."/>
            <person name="Wang W."/>
        </authorList>
    </citation>
    <scope>NUCLEOTIDE SEQUENCE [LARGE SCALE GENOMIC DNA]</scope>
    <source>
        <strain evidence="3">Ya'a_city_454_Pm</strain>
        <tissue evidence="3">Whole body</tissue>
    </source>
</reference>
<feature type="compositionally biased region" description="Basic and acidic residues" evidence="2">
    <location>
        <begin position="258"/>
        <end position="268"/>
    </location>
</feature>
<evidence type="ECO:0000256" key="2">
    <source>
        <dbReference type="SAM" id="MobiDB-lite"/>
    </source>
</evidence>
<dbReference type="AlphaFoldDB" id="A0A0N1IFL1"/>
<keyword evidence="4" id="KW-1185">Reference proteome</keyword>
<feature type="region of interest" description="Disordered" evidence="2">
    <location>
        <begin position="251"/>
        <end position="455"/>
    </location>
</feature>
<gene>
    <name evidence="3" type="ORF">RR48_01916</name>
</gene>
<feature type="compositionally biased region" description="Polar residues" evidence="2">
    <location>
        <begin position="370"/>
        <end position="381"/>
    </location>
</feature>
<feature type="compositionally biased region" description="Polar residues" evidence="2">
    <location>
        <begin position="388"/>
        <end position="403"/>
    </location>
</feature>